<evidence type="ECO:0000256" key="6">
    <source>
        <dbReference type="ARBA" id="ARBA00023136"/>
    </source>
</evidence>
<feature type="transmembrane region" description="Helical" evidence="7">
    <location>
        <begin position="225"/>
        <end position="243"/>
    </location>
</feature>
<feature type="transmembrane region" description="Helical" evidence="7">
    <location>
        <begin position="173"/>
        <end position="195"/>
    </location>
</feature>
<keyword evidence="2" id="KW-1003">Cell membrane</keyword>
<dbReference type="NCBIfam" id="TIGR00786">
    <property type="entry name" value="dctM"/>
    <property type="match status" value="1"/>
</dbReference>
<evidence type="ECO:0000256" key="7">
    <source>
        <dbReference type="SAM" id="Phobius"/>
    </source>
</evidence>
<dbReference type="GO" id="GO:0022857">
    <property type="term" value="F:transmembrane transporter activity"/>
    <property type="evidence" value="ECO:0007669"/>
    <property type="project" value="TreeGrafter"/>
</dbReference>
<evidence type="ECO:0000256" key="5">
    <source>
        <dbReference type="ARBA" id="ARBA00022989"/>
    </source>
</evidence>
<comment type="subcellular location">
    <subcellularLocation>
        <location evidence="1">Cell inner membrane</location>
        <topology evidence="1">Multi-pass membrane protein</topology>
    </subcellularLocation>
</comment>
<dbReference type="PANTHER" id="PTHR33362:SF5">
    <property type="entry name" value="C4-DICARBOXYLATE TRAP TRANSPORTER LARGE PERMEASE PROTEIN DCTM"/>
    <property type="match status" value="1"/>
</dbReference>
<keyword evidence="3" id="KW-0997">Cell inner membrane</keyword>
<name>A0A3R9QKF4_9BACI</name>
<evidence type="ECO:0000313" key="10">
    <source>
        <dbReference type="Proteomes" id="UP000275076"/>
    </source>
</evidence>
<feature type="transmembrane region" description="Helical" evidence="7">
    <location>
        <begin position="6"/>
        <end position="39"/>
    </location>
</feature>
<protein>
    <submittedName>
        <fullName evidence="9">TRAP transporter large permease</fullName>
    </submittedName>
</protein>
<evidence type="ECO:0000256" key="4">
    <source>
        <dbReference type="ARBA" id="ARBA00022692"/>
    </source>
</evidence>
<dbReference type="OrthoDB" id="9785600at2"/>
<feature type="transmembrane region" description="Helical" evidence="7">
    <location>
        <begin position="280"/>
        <end position="301"/>
    </location>
</feature>
<keyword evidence="4 7" id="KW-0812">Transmembrane</keyword>
<evidence type="ECO:0000256" key="2">
    <source>
        <dbReference type="ARBA" id="ARBA00022475"/>
    </source>
</evidence>
<feature type="transmembrane region" description="Helical" evidence="7">
    <location>
        <begin position="146"/>
        <end position="167"/>
    </location>
</feature>
<dbReference type="Pfam" id="PF06808">
    <property type="entry name" value="DctM"/>
    <property type="match status" value="1"/>
</dbReference>
<feature type="transmembrane region" description="Helical" evidence="7">
    <location>
        <begin position="401"/>
        <end position="422"/>
    </location>
</feature>
<dbReference type="RefSeq" id="WP_125556809.1">
    <property type="nucleotide sequence ID" value="NZ_RBVX01000015.1"/>
</dbReference>
<organism evidence="9 10">
    <name type="scientific">Salibacterium salarium</name>
    <dbReference type="NCBI Taxonomy" id="284579"/>
    <lineage>
        <taxon>Bacteria</taxon>
        <taxon>Bacillati</taxon>
        <taxon>Bacillota</taxon>
        <taxon>Bacilli</taxon>
        <taxon>Bacillales</taxon>
        <taxon>Bacillaceae</taxon>
    </lineage>
</organism>
<keyword evidence="5 7" id="KW-1133">Transmembrane helix</keyword>
<accession>A0A3R9QKF4</accession>
<dbReference type="InterPro" id="IPR004681">
    <property type="entry name" value="TRAP_DctM"/>
</dbReference>
<comment type="caution">
    <text evidence="9">The sequence shown here is derived from an EMBL/GenBank/DDBJ whole genome shotgun (WGS) entry which is preliminary data.</text>
</comment>
<dbReference type="GO" id="GO:0005886">
    <property type="term" value="C:plasma membrane"/>
    <property type="evidence" value="ECO:0007669"/>
    <property type="project" value="UniProtKB-SubCell"/>
</dbReference>
<dbReference type="AlphaFoldDB" id="A0A3R9QKF4"/>
<evidence type="ECO:0000256" key="1">
    <source>
        <dbReference type="ARBA" id="ARBA00004429"/>
    </source>
</evidence>
<evidence type="ECO:0000259" key="8">
    <source>
        <dbReference type="Pfam" id="PF06808"/>
    </source>
</evidence>
<dbReference type="EMBL" id="RBVX01000015">
    <property type="protein sequence ID" value="RSL32339.1"/>
    <property type="molecule type" value="Genomic_DNA"/>
</dbReference>
<reference evidence="9 10" key="1">
    <citation type="submission" date="2018-10" db="EMBL/GenBank/DDBJ databases">
        <title>Draft genome sequence of Bacillus salarius IM0101, isolated from a hypersaline soil in Inner Mongolia, China.</title>
        <authorList>
            <person name="Yamprayoonswat W."/>
            <person name="Boonvisut S."/>
            <person name="Jumpathong W."/>
            <person name="Sittihan S."/>
            <person name="Ruangsuj P."/>
            <person name="Wanthongcharoen S."/>
            <person name="Thongpramul N."/>
            <person name="Pimmason S."/>
            <person name="Yu B."/>
            <person name="Yasawong M."/>
        </authorList>
    </citation>
    <scope>NUCLEOTIDE SEQUENCE [LARGE SCALE GENOMIC DNA]</scope>
    <source>
        <strain evidence="9 10">IM0101</strain>
    </source>
</reference>
<sequence>MSPELIGMLGIALLLVLIILNVSVGLSLLIVGFLGISLINSLDVALAQLGTAAFETANDYSLSVIPLFILMGMFMSNTGLGHDLFNAVDKWIGHLRGGLAIATVGASSIFAAISGSTNATTATLARIAIPEMDKYNYKSTLSTSSVAAGGTLGILIPPSVILIIYGALTQEPIGPLLIAGLIPGILLALIFMVTINIQIRLKPDIAPRSQEVVSLKEKLSSLKSVWAFLVIFALSIGGIYFGIFTPTEAGAIGAMGSFLVTLVTRRLTWKRLVDSLDDTLRLSVMIFLILIGAAVFGRLLALSRIPMEMTAYVGSMDVSPFVVLGLILLVYFILGMFMEGIAIMVLTLPIVYPLIEQLGFDGLWFGVIIVMVLNIGVLTPPLGLSIYIISGVVKDVPIERIFKGVVPIILVMVAFTILLIIFPEIVTYLPNLSQT</sequence>
<feature type="transmembrane region" description="Helical" evidence="7">
    <location>
        <begin position="321"/>
        <end position="351"/>
    </location>
</feature>
<feature type="transmembrane region" description="Helical" evidence="7">
    <location>
        <begin position="363"/>
        <end position="389"/>
    </location>
</feature>
<keyword evidence="6 7" id="KW-0472">Membrane</keyword>
<feature type="domain" description="TRAP C4-dicarboxylate transport system permease DctM subunit" evidence="8">
    <location>
        <begin position="12"/>
        <end position="425"/>
    </location>
</feature>
<dbReference type="Proteomes" id="UP000275076">
    <property type="component" value="Unassembled WGS sequence"/>
</dbReference>
<proteinExistence type="predicted"/>
<evidence type="ECO:0000313" key="9">
    <source>
        <dbReference type="EMBL" id="RSL32339.1"/>
    </source>
</evidence>
<dbReference type="PANTHER" id="PTHR33362">
    <property type="entry name" value="SIALIC ACID TRAP TRANSPORTER PERMEASE PROTEIN SIAT-RELATED"/>
    <property type="match status" value="1"/>
</dbReference>
<feature type="transmembrane region" description="Helical" evidence="7">
    <location>
        <begin position="60"/>
        <end position="80"/>
    </location>
</feature>
<gene>
    <name evidence="9" type="ORF">D7Z54_15700</name>
</gene>
<keyword evidence="10" id="KW-1185">Reference proteome</keyword>
<evidence type="ECO:0000256" key="3">
    <source>
        <dbReference type="ARBA" id="ARBA00022519"/>
    </source>
</evidence>
<dbReference type="PIRSF" id="PIRSF006066">
    <property type="entry name" value="HI0050"/>
    <property type="match status" value="1"/>
</dbReference>
<feature type="transmembrane region" description="Helical" evidence="7">
    <location>
        <begin position="100"/>
        <end position="125"/>
    </location>
</feature>
<dbReference type="InterPro" id="IPR010656">
    <property type="entry name" value="DctM"/>
</dbReference>